<name>A0A1G7JT99_9FIRM</name>
<keyword evidence="2" id="KW-1185">Reference proteome</keyword>
<organism evidence="1 2">
    <name type="scientific">Sporolituus thermophilus DSM 23256</name>
    <dbReference type="NCBI Taxonomy" id="1123285"/>
    <lineage>
        <taxon>Bacteria</taxon>
        <taxon>Bacillati</taxon>
        <taxon>Bacillota</taxon>
        <taxon>Negativicutes</taxon>
        <taxon>Selenomonadales</taxon>
        <taxon>Sporomusaceae</taxon>
        <taxon>Sporolituus</taxon>
    </lineage>
</organism>
<evidence type="ECO:0000313" key="1">
    <source>
        <dbReference type="EMBL" id="SDF27679.1"/>
    </source>
</evidence>
<reference evidence="2" key="1">
    <citation type="submission" date="2016-10" db="EMBL/GenBank/DDBJ databases">
        <authorList>
            <person name="Varghese N."/>
            <person name="Submissions S."/>
        </authorList>
    </citation>
    <scope>NUCLEOTIDE SEQUENCE [LARGE SCALE GENOMIC DNA]</scope>
    <source>
        <strain evidence="2">DSM 23256</strain>
    </source>
</reference>
<sequence>MKVINNIDQALGDDLKATLKRGAKVSIAASYFSIYAYQALKQELENIKELRFIFTSPTFIADILKKKSVSSISRNAIAKEVFMGRSLRLN</sequence>
<dbReference type="STRING" id="1123285.SAMN05660235_01023"/>
<accession>A0A1G7JT99</accession>
<dbReference type="Proteomes" id="UP000243333">
    <property type="component" value="Unassembled WGS sequence"/>
</dbReference>
<dbReference type="AlphaFoldDB" id="A0A1G7JT99"/>
<gene>
    <name evidence="1" type="ORF">SAMN05660235_01023</name>
</gene>
<dbReference type="OrthoDB" id="9814088at2"/>
<evidence type="ECO:0000313" key="2">
    <source>
        <dbReference type="Proteomes" id="UP000243333"/>
    </source>
</evidence>
<dbReference type="RefSeq" id="WP_093688742.1">
    <property type="nucleotide sequence ID" value="NZ_FNBU01000006.1"/>
</dbReference>
<dbReference type="EMBL" id="FNBU01000006">
    <property type="protein sequence ID" value="SDF27679.1"/>
    <property type="molecule type" value="Genomic_DNA"/>
</dbReference>
<protein>
    <submittedName>
        <fullName evidence="1">Uncharacterized protein</fullName>
    </submittedName>
</protein>
<proteinExistence type="predicted"/>